<organism evidence="1">
    <name type="scientific">Podoviridae sp. ct2iq11</name>
    <dbReference type="NCBI Taxonomy" id="2827720"/>
    <lineage>
        <taxon>Viruses</taxon>
        <taxon>Duplodnaviria</taxon>
        <taxon>Heunggongvirae</taxon>
        <taxon>Uroviricota</taxon>
        <taxon>Caudoviricetes</taxon>
    </lineage>
</organism>
<sequence>MEIINLTPHDINVVAEGTSLILETIPVSGVVARVGMEEEDLGCDGSIRFVRVRPGRPMNVPEPRPGTFLIVSRAVQEACPDRHDLIVPTHMVKSQDRRTIIGCAAFSVN</sequence>
<name>A0A8S5TPH0_9CAUD</name>
<proteinExistence type="predicted"/>
<accession>A0A8S5TPH0</accession>
<dbReference type="EMBL" id="BK032872">
    <property type="protein sequence ID" value="DAF65042.1"/>
    <property type="molecule type" value="Genomic_DNA"/>
</dbReference>
<reference evidence="1" key="1">
    <citation type="journal article" date="2021" name="Proc. Natl. Acad. Sci. U.S.A.">
        <title>A Catalog of Tens of Thousands of Viruses from Human Metagenomes Reveals Hidden Associations with Chronic Diseases.</title>
        <authorList>
            <person name="Tisza M.J."/>
            <person name="Buck C.B."/>
        </authorList>
    </citation>
    <scope>NUCLEOTIDE SEQUENCE</scope>
    <source>
        <strain evidence="1">Ct2iq11</strain>
    </source>
</reference>
<protein>
    <submittedName>
        <fullName evidence="1">Uncharacterized protein</fullName>
    </submittedName>
</protein>
<evidence type="ECO:0000313" key="1">
    <source>
        <dbReference type="EMBL" id="DAF65042.1"/>
    </source>
</evidence>